<dbReference type="AlphaFoldDB" id="A0A917AE48"/>
<keyword evidence="2" id="KW-0238">DNA-binding</keyword>
<evidence type="ECO:0000313" key="6">
    <source>
        <dbReference type="EMBL" id="GGE45165.1"/>
    </source>
</evidence>
<dbReference type="Gene3D" id="2.60.120.10">
    <property type="entry name" value="Jelly Rolls"/>
    <property type="match status" value="1"/>
</dbReference>
<evidence type="ECO:0000259" key="4">
    <source>
        <dbReference type="PROSITE" id="PS50042"/>
    </source>
</evidence>
<comment type="caution">
    <text evidence="6">The sequence shown here is derived from an EMBL/GenBank/DDBJ whole genome shotgun (WGS) entry which is preliminary data.</text>
</comment>
<accession>A0A917AE48</accession>
<evidence type="ECO:0000259" key="5">
    <source>
        <dbReference type="PROSITE" id="PS51063"/>
    </source>
</evidence>
<keyword evidence="3" id="KW-0804">Transcription</keyword>
<organism evidence="6 7">
    <name type="scientific">Actibacterium pelagium</name>
    <dbReference type="NCBI Taxonomy" id="2029103"/>
    <lineage>
        <taxon>Bacteria</taxon>
        <taxon>Pseudomonadati</taxon>
        <taxon>Pseudomonadota</taxon>
        <taxon>Alphaproteobacteria</taxon>
        <taxon>Rhodobacterales</taxon>
        <taxon>Roseobacteraceae</taxon>
        <taxon>Actibacterium</taxon>
    </lineage>
</organism>
<dbReference type="InterPro" id="IPR000595">
    <property type="entry name" value="cNMP-bd_dom"/>
</dbReference>
<protein>
    <submittedName>
        <fullName evidence="6">Crp/Fnr family transcriptional regulator</fullName>
    </submittedName>
</protein>
<dbReference type="InterPro" id="IPR018490">
    <property type="entry name" value="cNMP-bd_dom_sf"/>
</dbReference>
<dbReference type="PANTHER" id="PTHR24567">
    <property type="entry name" value="CRP FAMILY TRANSCRIPTIONAL REGULATORY PROTEIN"/>
    <property type="match status" value="1"/>
</dbReference>
<evidence type="ECO:0000256" key="2">
    <source>
        <dbReference type="ARBA" id="ARBA00023125"/>
    </source>
</evidence>
<dbReference type="OrthoDB" id="9776746at2"/>
<evidence type="ECO:0000256" key="3">
    <source>
        <dbReference type="ARBA" id="ARBA00023163"/>
    </source>
</evidence>
<dbReference type="InterPro" id="IPR036388">
    <property type="entry name" value="WH-like_DNA-bd_sf"/>
</dbReference>
<gene>
    <name evidence="6" type="ORF">GCM10011517_10950</name>
</gene>
<dbReference type="EMBL" id="BMKN01000001">
    <property type="protein sequence ID" value="GGE45165.1"/>
    <property type="molecule type" value="Genomic_DNA"/>
</dbReference>
<keyword evidence="1" id="KW-0805">Transcription regulation</keyword>
<dbReference type="Proteomes" id="UP000606730">
    <property type="component" value="Unassembled WGS sequence"/>
</dbReference>
<dbReference type="SUPFAM" id="SSF51206">
    <property type="entry name" value="cAMP-binding domain-like"/>
    <property type="match status" value="1"/>
</dbReference>
<dbReference type="PROSITE" id="PS50042">
    <property type="entry name" value="CNMP_BINDING_3"/>
    <property type="match status" value="1"/>
</dbReference>
<sequence length="219" mass="23618">MNWTEQSPSLASLDTEAKEVLNGLPVSSVPSDTVLFRPGDAVTGYVIPLEGRINVCLTSASGRDLLLYEVTPGQSCIQTTLGLIGNENYSAEAYAETDVKLVLVPKAVFLDLLGQSEGFRNLVFATFASRMQTMMQLLEKVAFLRVEARLAQALLARSGDRNEVTATQSELATIVGSAREVVARKLAAFARDGLVELGRGRITVLDRDGLGQRAEVSEL</sequence>
<reference evidence="6" key="2">
    <citation type="submission" date="2020-09" db="EMBL/GenBank/DDBJ databases">
        <authorList>
            <person name="Sun Q."/>
            <person name="Zhou Y."/>
        </authorList>
    </citation>
    <scope>NUCLEOTIDE SEQUENCE</scope>
    <source>
        <strain evidence="6">CGMCC 1.16012</strain>
    </source>
</reference>
<proteinExistence type="predicted"/>
<name>A0A917AE48_9RHOB</name>
<dbReference type="PROSITE" id="PS51063">
    <property type="entry name" value="HTH_CRP_2"/>
    <property type="match status" value="1"/>
</dbReference>
<dbReference type="SUPFAM" id="SSF46785">
    <property type="entry name" value="Winged helix' DNA-binding domain"/>
    <property type="match status" value="1"/>
</dbReference>
<dbReference type="InterPro" id="IPR036390">
    <property type="entry name" value="WH_DNA-bd_sf"/>
</dbReference>
<evidence type="ECO:0000256" key="1">
    <source>
        <dbReference type="ARBA" id="ARBA00023015"/>
    </source>
</evidence>
<dbReference type="Pfam" id="PF00027">
    <property type="entry name" value="cNMP_binding"/>
    <property type="match status" value="1"/>
</dbReference>
<dbReference type="PANTHER" id="PTHR24567:SF74">
    <property type="entry name" value="HTH-TYPE TRANSCRIPTIONAL REGULATOR ARCR"/>
    <property type="match status" value="1"/>
</dbReference>
<feature type="domain" description="HTH crp-type" evidence="5">
    <location>
        <begin position="144"/>
        <end position="208"/>
    </location>
</feature>
<reference evidence="6" key="1">
    <citation type="journal article" date="2014" name="Int. J. Syst. Evol. Microbiol.">
        <title>Complete genome sequence of Corynebacterium casei LMG S-19264T (=DSM 44701T), isolated from a smear-ripened cheese.</title>
        <authorList>
            <consortium name="US DOE Joint Genome Institute (JGI-PGF)"/>
            <person name="Walter F."/>
            <person name="Albersmeier A."/>
            <person name="Kalinowski J."/>
            <person name="Ruckert C."/>
        </authorList>
    </citation>
    <scope>NUCLEOTIDE SEQUENCE</scope>
    <source>
        <strain evidence="6">CGMCC 1.16012</strain>
    </source>
</reference>
<dbReference type="GO" id="GO:0003700">
    <property type="term" value="F:DNA-binding transcription factor activity"/>
    <property type="evidence" value="ECO:0007669"/>
    <property type="project" value="TreeGrafter"/>
</dbReference>
<dbReference type="InterPro" id="IPR050397">
    <property type="entry name" value="Env_Response_Regulators"/>
</dbReference>
<keyword evidence="7" id="KW-1185">Reference proteome</keyword>
<dbReference type="CDD" id="cd00038">
    <property type="entry name" value="CAP_ED"/>
    <property type="match status" value="1"/>
</dbReference>
<evidence type="ECO:0000313" key="7">
    <source>
        <dbReference type="Proteomes" id="UP000606730"/>
    </source>
</evidence>
<dbReference type="RefSeq" id="WP_095596063.1">
    <property type="nucleotide sequence ID" value="NZ_BMKN01000001.1"/>
</dbReference>
<dbReference type="GO" id="GO:0005829">
    <property type="term" value="C:cytosol"/>
    <property type="evidence" value="ECO:0007669"/>
    <property type="project" value="TreeGrafter"/>
</dbReference>
<dbReference type="InterPro" id="IPR014710">
    <property type="entry name" value="RmlC-like_jellyroll"/>
</dbReference>
<dbReference type="GO" id="GO:0003677">
    <property type="term" value="F:DNA binding"/>
    <property type="evidence" value="ECO:0007669"/>
    <property type="project" value="UniProtKB-KW"/>
</dbReference>
<dbReference type="Pfam" id="PF13545">
    <property type="entry name" value="HTH_Crp_2"/>
    <property type="match status" value="1"/>
</dbReference>
<dbReference type="Gene3D" id="1.10.10.10">
    <property type="entry name" value="Winged helix-like DNA-binding domain superfamily/Winged helix DNA-binding domain"/>
    <property type="match status" value="1"/>
</dbReference>
<feature type="domain" description="Cyclic nucleotide-binding" evidence="4">
    <location>
        <begin position="19"/>
        <end position="130"/>
    </location>
</feature>
<dbReference type="SMART" id="SM00419">
    <property type="entry name" value="HTH_CRP"/>
    <property type="match status" value="1"/>
</dbReference>
<dbReference type="InterPro" id="IPR012318">
    <property type="entry name" value="HTH_CRP"/>
</dbReference>